<evidence type="ECO:0000313" key="2">
    <source>
        <dbReference type="Proteomes" id="UP000736328"/>
    </source>
</evidence>
<dbReference type="Proteomes" id="UP000736328">
    <property type="component" value="Unassembled WGS sequence"/>
</dbReference>
<dbReference type="EMBL" id="JACQXR010000013">
    <property type="protein sequence ID" value="MBI4725862.1"/>
    <property type="molecule type" value="Genomic_DNA"/>
</dbReference>
<protein>
    <submittedName>
        <fullName evidence="1">Four helix bundle protein</fullName>
    </submittedName>
</protein>
<accession>A0A933I9M7</accession>
<dbReference type="InterPro" id="IPR012657">
    <property type="entry name" value="23S_rRNA-intervening_sequence"/>
</dbReference>
<evidence type="ECO:0000313" key="1">
    <source>
        <dbReference type="EMBL" id="MBI4725862.1"/>
    </source>
</evidence>
<reference evidence="1" key="1">
    <citation type="submission" date="2020-07" db="EMBL/GenBank/DDBJ databases">
        <title>Huge and variable diversity of episymbiotic CPR bacteria and DPANN archaea in groundwater ecosystems.</title>
        <authorList>
            <person name="He C.Y."/>
            <person name="Keren R."/>
            <person name="Whittaker M."/>
            <person name="Farag I.F."/>
            <person name="Doudna J."/>
            <person name="Cate J.H.D."/>
            <person name="Banfield J.F."/>
        </authorList>
    </citation>
    <scope>NUCLEOTIDE SEQUENCE</scope>
    <source>
        <strain evidence="1">NC_groundwater_1520_Pr4_B-0.1um_53_5</strain>
    </source>
</reference>
<dbReference type="InterPro" id="IPR036583">
    <property type="entry name" value="23S_rRNA_IVS_sf"/>
</dbReference>
<sequence length="138" mass="15997">MDENDNTSSVRKPIQGFRDLEVFQITYAASSEIHTVIVPRLPREERYDLASQLRRSSKAGPRLIAEGYSKRHQKRGFQKYLDDALAESNETIVSLSQVKDLYGNLVDNDAIERLLATYDRASRQIYRLAQSWKNFTER</sequence>
<proteinExistence type="predicted"/>
<organism evidence="1 2">
    <name type="scientific">candidate division TA06 bacterium</name>
    <dbReference type="NCBI Taxonomy" id="2250710"/>
    <lineage>
        <taxon>Bacteria</taxon>
        <taxon>Bacteria division TA06</taxon>
    </lineage>
</organism>
<dbReference type="SUPFAM" id="SSF158446">
    <property type="entry name" value="IVS-encoded protein-like"/>
    <property type="match status" value="1"/>
</dbReference>
<comment type="caution">
    <text evidence="1">The sequence shown here is derived from an EMBL/GenBank/DDBJ whole genome shotgun (WGS) entry which is preliminary data.</text>
</comment>
<dbReference type="NCBIfam" id="TIGR02436">
    <property type="entry name" value="four helix bundle protein"/>
    <property type="match status" value="1"/>
</dbReference>
<dbReference type="AlphaFoldDB" id="A0A933I9M7"/>
<dbReference type="Gene3D" id="1.20.1440.60">
    <property type="entry name" value="23S rRNA-intervening sequence"/>
    <property type="match status" value="1"/>
</dbReference>
<dbReference type="Pfam" id="PF05635">
    <property type="entry name" value="23S_rRNA_IVP"/>
    <property type="match status" value="1"/>
</dbReference>
<name>A0A933I9M7_UNCT6</name>
<gene>
    <name evidence="1" type="ORF">HY768_01320</name>
</gene>